<dbReference type="PANTHER" id="PTHR42941">
    <property type="entry name" value="SLL1037 PROTEIN"/>
    <property type="match status" value="1"/>
</dbReference>
<dbReference type="Proteomes" id="UP000187085">
    <property type="component" value="Unassembled WGS sequence"/>
</dbReference>
<reference evidence="1 2" key="1">
    <citation type="submission" date="2016-12" db="EMBL/GenBank/DDBJ databases">
        <title>Draft genome of Tersicoccus phoenicis 1P05MA.</title>
        <authorList>
            <person name="Nakajima Y."/>
            <person name="Yoshizawa S."/>
            <person name="Nakamura K."/>
            <person name="Ogura Y."/>
            <person name="Hayashi T."/>
            <person name="Kogure K."/>
        </authorList>
    </citation>
    <scope>NUCLEOTIDE SEQUENCE [LARGE SCALE GENOMIC DNA]</scope>
    <source>
        <strain evidence="1 2">1p05MA</strain>
    </source>
</reference>
<organism evidence="1 2">
    <name type="scientific">Tersicoccus phoenicis</name>
    <dbReference type="NCBI Taxonomy" id="554083"/>
    <lineage>
        <taxon>Bacteria</taxon>
        <taxon>Bacillati</taxon>
        <taxon>Actinomycetota</taxon>
        <taxon>Actinomycetes</taxon>
        <taxon>Micrococcales</taxon>
        <taxon>Micrococcaceae</taxon>
        <taxon>Tersicoccus</taxon>
    </lineage>
</organism>
<dbReference type="AlphaFoldDB" id="A0A1R1LD66"/>
<dbReference type="Gene3D" id="3.40.190.10">
    <property type="entry name" value="Periplasmic binding protein-like II"/>
    <property type="match status" value="2"/>
</dbReference>
<dbReference type="EMBL" id="MRDE01000026">
    <property type="protein sequence ID" value="OMH25481.1"/>
    <property type="molecule type" value="Genomic_DNA"/>
</dbReference>
<dbReference type="STRING" id="554083.BKD30_05810"/>
<dbReference type="SUPFAM" id="SSF53850">
    <property type="entry name" value="Periplasmic binding protein-like II"/>
    <property type="match status" value="1"/>
</dbReference>
<evidence type="ECO:0000313" key="1">
    <source>
        <dbReference type="EMBL" id="OMH25481.1"/>
    </source>
</evidence>
<name>A0A1R1LD66_9MICC</name>
<gene>
    <name evidence="1" type="ORF">BKD30_05810</name>
</gene>
<dbReference type="Pfam" id="PF16868">
    <property type="entry name" value="NMT1_3"/>
    <property type="match status" value="1"/>
</dbReference>
<comment type="caution">
    <text evidence="1">The sequence shown here is derived from an EMBL/GenBank/DDBJ whole genome shotgun (WGS) entry which is preliminary data.</text>
</comment>
<accession>A0A1R1LD66</accession>
<evidence type="ECO:0000313" key="2">
    <source>
        <dbReference type="Proteomes" id="UP000187085"/>
    </source>
</evidence>
<dbReference type="PANTHER" id="PTHR42941:SF1">
    <property type="entry name" value="SLL1037 PROTEIN"/>
    <property type="match status" value="1"/>
</dbReference>
<keyword evidence="2" id="KW-1185">Reference proteome</keyword>
<sequence length="316" mass="32229">MATGLAGFVLPGAAACTPAARTDAITVAGGESGGFYLEFATLLATSLTRRAVARTASAVQTQGSLENIDRLVRGEVTLGIALADSAADSVAGRSASAAPSSASIRALGKVYENYLHCLVRADSGIGAVADLAGRTVGVGGQRSGTSLTARRILEAAGLSGADRQAGLTELPLGLNQGVAALRDGRVEGLFWSGGLPTAAITAAAKDTKLRLVDLSALIAPLRARYQGFYDRVLIQAGTYPGMPATWTVGVANVLLCRADMGADVARSIVELLLTRASELVPASSLGVQFLSPETLINTAGVPLHPAAEDAYRAFHG</sequence>
<protein>
    <submittedName>
        <fullName evidence="1">C4-dicarboxylate ABC transporter substrate-binding protein</fullName>
    </submittedName>
</protein>
<dbReference type="NCBIfam" id="TIGR02122">
    <property type="entry name" value="TRAP_TAXI"/>
    <property type="match status" value="1"/>
</dbReference>
<proteinExistence type="predicted"/>
<dbReference type="InterPro" id="IPR011852">
    <property type="entry name" value="TRAP_TAXI"/>
</dbReference>